<dbReference type="EMBL" id="JAINUF010000003">
    <property type="protein sequence ID" value="KAJ8371421.1"/>
    <property type="molecule type" value="Genomic_DNA"/>
</dbReference>
<comment type="caution">
    <text evidence="1">The sequence shown here is derived from an EMBL/GenBank/DDBJ whole genome shotgun (WGS) entry which is preliminary data.</text>
</comment>
<gene>
    <name evidence="1" type="ORF">SKAU_G00114490</name>
</gene>
<dbReference type="OrthoDB" id="10564663at2759"/>
<accession>A0A9Q1G284</accession>
<keyword evidence="2" id="KW-1185">Reference proteome</keyword>
<organism evidence="1 2">
    <name type="scientific">Synaphobranchus kaupii</name>
    <name type="common">Kaup's arrowtooth eel</name>
    <dbReference type="NCBI Taxonomy" id="118154"/>
    <lineage>
        <taxon>Eukaryota</taxon>
        <taxon>Metazoa</taxon>
        <taxon>Chordata</taxon>
        <taxon>Craniata</taxon>
        <taxon>Vertebrata</taxon>
        <taxon>Euteleostomi</taxon>
        <taxon>Actinopterygii</taxon>
        <taxon>Neopterygii</taxon>
        <taxon>Teleostei</taxon>
        <taxon>Anguilliformes</taxon>
        <taxon>Synaphobranchidae</taxon>
        <taxon>Synaphobranchus</taxon>
    </lineage>
</organism>
<dbReference type="Proteomes" id="UP001152622">
    <property type="component" value="Chromosome 3"/>
</dbReference>
<name>A0A9Q1G284_SYNKA</name>
<dbReference type="AlphaFoldDB" id="A0A9Q1G284"/>
<evidence type="ECO:0000313" key="1">
    <source>
        <dbReference type="EMBL" id="KAJ8371421.1"/>
    </source>
</evidence>
<protein>
    <submittedName>
        <fullName evidence="1">Uncharacterized protein</fullName>
    </submittedName>
</protein>
<reference evidence="1" key="1">
    <citation type="journal article" date="2023" name="Science">
        <title>Genome structures resolve the early diversification of teleost fishes.</title>
        <authorList>
            <person name="Parey E."/>
            <person name="Louis A."/>
            <person name="Montfort J."/>
            <person name="Bouchez O."/>
            <person name="Roques C."/>
            <person name="Iampietro C."/>
            <person name="Lluch J."/>
            <person name="Castinel A."/>
            <person name="Donnadieu C."/>
            <person name="Desvignes T."/>
            <person name="Floi Bucao C."/>
            <person name="Jouanno E."/>
            <person name="Wen M."/>
            <person name="Mejri S."/>
            <person name="Dirks R."/>
            <person name="Jansen H."/>
            <person name="Henkel C."/>
            <person name="Chen W.J."/>
            <person name="Zahm M."/>
            <person name="Cabau C."/>
            <person name="Klopp C."/>
            <person name="Thompson A.W."/>
            <person name="Robinson-Rechavi M."/>
            <person name="Braasch I."/>
            <person name="Lecointre G."/>
            <person name="Bobe J."/>
            <person name="Postlethwait J.H."/>
            <person name="Berthelot C."/>
            <person name="Roest Crollius H."/>
            <person name="Guiguen Y."/>
        </authorList>
    </citation>
    <scope>NUCLEOTIDE SEQUENCE</scope>
    <source>
        <strain evidence="1">WJC10195</strain>
    </source>
</reference>
<proteinExistence type="predicted"/>
<sequence>MQKVKDTEDKVFSSRLSLPCECQQVETTLESPGLRALKEQEKYRRGRPSKVTTILVNCFIPAGGRGRDRCERLCALFPPPPPPASGRGTGGVRSSV</sequence>
<evidence type="ECO:0000313" key="2">
    <source>
        <dbReference type="Proteomes" id="UP001152622"/>
    </source>
</evidence>